<dbReference type="InterPro" id="IPR002110">
    <property type="entry name" value="Ankyrin_rpt"/>
</dbReference>
<dbReference type="EnsemblMetazoa" id="Aqu2.1.07952_001">
    <property type="protein sequence ID" value="Aqu2.1.07952_001"/>
    <property type="gene ID" value="Aqu2.1.07952"/>
</dbReference>
<dbReference type="Pfam" id="PF00023">
    <property type="entry name" value="Ank"/>
    <property type="match status" value="1"/>
</dbReference>
<name>A0A1X7T0I2_AMPQE</name>
<dbReference type="InParanoid" id="A0A1X7T0I2"/>
<organism evidence="1">
    <name type="scientific">Amphimedon queenslandica</name>
    <name type="common">Sponge</name>
    <dbReference type="NCBI Taxonomy" id="400682"/>
    <lineage>
        <taxon>Eukaryota</taxon>
        <taxon>Metazoa</taxon>
        <taxon>Porifera</taxon>
        <taxon>Demospongiae</taxon>
        <taxon>Heteroscleromorpha</taxon>
        <taxon>Haplosclerida</taxon>
        <taxon>Niphatidae</taxon>
        <taxon>Amphimedon</taxon>
    </lineage>
</organism>
<proteinExistence type="predicted"/>
<protein>
    <submittedName>
        <fullName evidence="1">Uncharacterized protein</fullName>
    </submittedName>
</protein>
<dbReference type="AlphaFoldDB" id="A0A1X7T0I2"/>
<evidence type="ECO:0000313" key="1">
    <source>
        <dbReference type="EnsemblMetazoa" id="Aqu2.1.07952_001"/>
    </source>
</evidence>
<sequence length="58" mass="6812">MSRTQGNSFNIRKENIMELLNNHYEDRRSLIDACQSGNVDIVRHLVIDKHCDVNVRSR</sequence>
<accession>A0A1X7T0I2</accession>
<reference evidence="1" key="1">
    <citation type="submission" date="2017-05" db="UniProtKB">
        <authorList>
            <consortium name="EnsemblMetazoa"/>
        </authorList>
    </citation>
    <scope>IDENTIFICATION</scope>
</reference>